<feature type="region of interest" description="Disordered" evidence="3">
    <location>
        <begin position="405"/>
        <end position="426"/>
    </location>
</feature>
<evidence type="ECO:0000259" key="4">
    <source>
        <dbReference type="Pfam" id="PF01926"/>
    </source>
</evidence>
<dbReference type="SUPFAM" id="SSF52540">
    <property type="entry name" value="P-loop containing nucleoside triphosphate hydrolases"/>
    <property type="match status" value="1"/>
</dbReference>
<dbReference type="Gene3D" id="1.10.1580.10">
    <property type="match status" value="1"/>
</dbReference>
<keyword evidence="2" id="KW-0342">GTP-binding</keyword>
<dbReference type="Pfam" id="PF01926">
    <property type="entry name" value="MMR_HSR1"/>
    <property type="match status" value="1"/>
</dbReference>
<evidence type="ECO:0000256" key="3">
    <source>
        <dbReference type="SAM" id="MobiDB-lite"/>
    </source>
</evidence>
<dbReference type="STRING" id="436010.A0A166QAP2"/>
<dbReference type="PANTHER" id="PTHR45782">
    <property type="entry name" value="MITOCHONDRIAL RIBOSOME-ASSOCIATED GTPASE 1"/>
    <property type="match status" value="1"/>
</dbReference>
<dbReference type="OrthoDB" id="269151at2759"/>
<dbReference type="InterPro" id="IPR006073">
    <property type="entry name" value="GTP-bd"/>
</dbReference>
<dbReference type="GO" id="GO:0005525">
    <property type="term" value="F:GTP binding"/>
    <property type="evidence" value="ECO:0007669"/>
    <property type="project" value="UniProtKB-KW"/>
</dbReference>
<evidence type="ECO:0000313" key="5">
    <source>
        <dbReference type="EMBL" id="KZP26942.1"/>
    </source>
</evidence>
<dbReference type="Proteomes" id="UP000076532">
    <property type="component" value="Unassembled WGS sequence"/>
</dbReference>
<dbReference type="Gene3D" id="3.40.50.300">
    <property type="entry name" value="P-loop containing nucleotide triphosphate hydrolases"/>
    <property type="match status" value="1"/>
</dbReference>
<keyword evidence="1" id="KW-0547">Nucleotide-binding</keyword>
<dbReference type="GO" id="GO:0005739">
    <property type="term" value="C:mitochondrion"/>
    <property type="evidence" value="ECO:0007669"/>
    <property type="project" value="TreeGrafter"/>
</dbReference>
<dbReference type="AlphaFoldDB" id="A0A166QAP2"/>
<gene>
    <name evidence="5" type="ORF">FIBSPDRAFT_886850</name>
</gene>
<dbReference type="PANTHER" id="PTHR45782:SF4">
    <property type="entry name" value="MITOCHONDRIAL RIBOSOME-ASSOCIATED GTPASE 1"/>
    <property type="match status" value="1"/>
</dbReference>
<organism evidence="5 6">
    <name type="scientific">Athelia psychrophila</name>
    <dbReference type="NCBI Taxonomy" id="1759441"/>
    <lineage>
        <taxon>Eukaryota</taxon>
        <taxon>Fungi</taxon>
        <taxon>Dikarya</taxon>
        <taxon>Basidiomycota</taxon>
        <taxon>Agaricomycotina</taxon>
        <taxon>Agaricomycetes</taxon>
        <taxon>Agaricomycetidae</taxon>
        <taxon>Atheliales</taxon>
        <taxon>Atheliaceae</taxon>
        <taxon>Athelia</taxon>
    </lineage>
</organism>
<name>A0A166QAP2_9AGAM</name>
<evidence type="ECO:0000313" key="6">
    <source>
        <dbReference type="Proteomes" id="UP000076532"/>
    </source>
</evidence>
<evidence type="ECO:0000256" key="1">
    <source>
        <dbReference type="ARBA" id="ARBA00022741"/>
    </source>
</evidence>
<dbReference type="EMBL" id="KV417511">
    <property type="protein sequence ID" value="KZP26942.1"/>
    <property type="molecule type" value="Genomic_DNA"/>
</dbReference>
<dbReference type="InterPro" id="IPR027417">
    <property type="entry name" value="P-loop_NTPase"/>
</dbReference>
<dbReference type="GO" id="GO:0032543">
    <property type="term" value="P:mitochondrial translation"/>
    <property type="evidence" value="ECO:0007669"/>
    <property type="project" value="TreeGrafter"/>
</dbReference>
<feature type="domain" description="G" evidence="4">
    <location>
        <begin position="159"/>
        <end position="222"/>
    </location>
</feature>
<protein>
    <recommendedName>
        <fullName evidence="4">G domain-containing protein</fullName>
    </recommendedName>
</protein>
<evidence type="ECO:0000256" key="2">
    <source>
        <dbReference type="ARBA" id="ARBA00023134"/>
    </source>
</evidence>
<accession>A0A166QAP2</accession>
<keyword evidence="6" id="KW-1185">Reference proteome</keyword>
<reference evidence="5 6" key="1">
    <citation type="journal article" date="2016" name="Mol. Biol. Evol.">
        <title>Comparative Genomics of Early-Diverging Mushroom-Forming Fungi Provides Insights into the Origins of Lignocellulose Decay Capabilities.</title>
        <authorList>
            <person name="Nagy L.G."/>
            <person name="Riley R."/>
            <person name="Tritt A."/>
            <person name="Adam C."/>
            <person name="Daum C."/>
            <person name="Floudas D."/>
            <person name="Sun H."/>
            <person name="Yadav J.S."/>
            <person name="Pangilinan J."/>
            <person name="Larsson K.H."/>
            <person name="Matsuura K."/>
            <person name="Barry K."/>
            <person name="Labutti K."/>
            <person name="Kuo R."/>
            <person name="Ohm R.A."/>
            <person name="Bhattacharya S.S."/>
            <person name="Shirouzu T."/>
            <person name="Yoshinaga Y."/>
            <person name="Martin F.M."/>
            <person name="Grigoriev I.V."/>
            <person name="Hibbett D.S."/>
        </authorList>
    </citation>
    <scope>NUCLEOTIDE SEQUENCE [LARGE SCALE GENOMIC DNA]</scope>
    <source>
        <strain evidence="5 6">CBS 109695</strain>
    </source>
</reference>
<feature type="compositionally biased region" description="Basic residues" evidence="3">
    <location>
        <begin position="409"/>
        <end position="426"/>
    </location>
</feature>
<proteinExistence type="predicted"/>
<sequence>MQPALKSIPFPSLPVPPSWYPGHMTKFTRLLPTLLTRTDVVLELRDARLPLTSINGNLEAAIKKWQASRGCFMGPSVDHSQRLIGSGTEGQVCERIVVFNKRDLVPEWGYEPFRRAWGTKFPGQHVFFASWTKPKDVKTLSDLLVTLAKRNPFATEMNVLIIGMPNVGKSSLINGLRNAGISGRTPKAMRTSANPGHTTTVSTRLKLSEDPLVYSTDSPGVMLPFLGNGALGAERGAKLALISGLKEGLYDPLTLAEYLLYRLNNLNPKYPAYLRLLPHNTPPTADLHHFLTLIAQRHGMIKRGSENDLQRAATRFINWWREEGGLRSASPTGRLLISGPGIEPQRRGWGFDLEWSIDGTEVGDEATVIQHKMEECIDHYEQAVADEESAGEGISTTQERKWIKEDKKAKNRAKTRTRAIRKGYKL</sequence>
<dbReference type="InterPro" id="IPR023179">
    <property type="entry name" value="GTP-bd_ortho_bundle_sf"/>
</dbReference>
<dbReference type="GO" id="GO:0003924">
    <property type="term" value="F:GTPase activity"/>
    <property type="evidence" value="ECO:0007669"/>
    <property type="project" value="TreeGrafter"/>
</dbReference>